<protein>
    <submittedName>
        <fullName evidence="1">Uncharacterized protein</fullName>
    </submittedName>
</protein>
<keyword evidence="2" id="KW-1185">Reference proteome</keyword>
<reference evidence="1 2" key="1">
    <citation type="submission" date="2018-09" db="EMBL/GenBank/DDBJ databases">
        <title>Novel species of Arthrobacter.</title>
        <authorList>
            <person name="Liu Q."/>
            <person name="Xin Y.-H."/>
        </authorList>
    </citation>
    <scope>NUCLEOTIDE SEQUENCE [LARGE SCALE GENOMIC DNA]</scope>
    <source>
        <strain evidence="1 2">Hz2</strain>
    </source>
</reference>
<evidence type="ECO:0000313" key="2">
    <source>
        <dbReference type="Proteomes" id="UP000272560"/>
    </source>
</evidence>
<dbReference type="AlphaFoldDB" id="A0A3A5M048"/>
<sequence>MLTLTAVVALLIAVAGALIAGRAGNEPLTPEAGSIEAIAEELATGQAEEKTELTADLAAAAEEAQGHLAQVLQELAPAVQLDGSAGPDPAGVEEVDGWKRNVMLASDALGEVQDGTSEQTVAREAFIGAAHLLDSAASGYGDYLAASPDEQTALAATVAERRDAAVRLWQAGAAQLDTLTLDSDRGHVHLFLAPSGDPDDVPAEFREPEGHE</sequence>
<dbReference type="EMBL" id="QZVT01000006">
    <property type="protein sequence ID" value="RJT78410.1"/>
    <property type="molecule type" value="Genomic_DNA"/>
</dbReference>
<comment type="caution">
    <text evidence="1">The sequence shown here is derived from an EMBL/GenBank/DDBJ whole genome shotgun (WGS) entry which is preliminary data.</text>
</comment>
<proteinExistence type="predicted"/>
<accession>A0A3A5M048</accession>
<evidence type="ECO:0000313" key="1">
    <source>
        <dbReference type="EMBL" id="RJT78410.1"/>
    </source>
</evidence>
<dbReference type="Proteomes" id="UP000272560">
    <property type="component" value="Unassembled WGS sequence"/>
</dbReference>
<gene>
    <name evidence="1" type="ORF">D6T63_12940</name>
</gene>
<name>A0A3A5M048_9MICC</name>
<organism evidence="1 2">
    <name type="scientific">Arthrobacter cheniae</name>
    <dbReference type="NCBI Taxonomy" id="1258888"/>
    <lineage>
        <taxon>Bacteria</taxon>
        <taxon>Bacillati</taxon>
        <taxon>Actinomycetota</taxon>
        <taxon>Actinomycetes</taxon>
        <taxon>Micrococcales</taxon>
        <taxon>Micrococcaceae</taxon>
        <taxon>Arthrobacter</taxon>
    </lineage>
</organism>